<evidence type="ECO:0000313" key="5">
    <source>
        <dbReference type="Proteomes" id="UP000033633"/>
    </source>
</evidence>
<dbReference type="PATRIC" id="fig|265726.11.peg.3633"/>
<keyword evidence="2" id="KW-0067">ATP-binding</keyword>
<dbReference type="PROSITE" id="PS00108">
    <property type="entry name" value="PROTEIN_KINASE_ST"/>
    <property type="match status" value="1"/>
</dbReference>
<dbReference type="GO" id="GO:0005737">
    <property type="term" value="C:cytoplasm"/>
    <property type="evidence" value="ECO:0007669"/>
    <property type="project" value="TreeGrafter"/>
</dbReference>
<dbReference type="SMART" id="SM00220">
    <property type="entry name" value="S_TKc"/>
    <property type="match status" value="1"/>
</dbReference>
<dbReference type="STRING" id="265726.KY46_07825"/>
<evidence type="ECO:0000313" key="4">
    <source>
        <dbReference type="EMBL" id="KKD00520.1"/>
    </source>
</evidence>
<keyword evidence="5" id="KW-1185">Reference proteome</keyword>
<dbReference type="GO" id="GO:0005524">
    <property type="term" value="F:ATP binding"/>
    <property type="evidence" value="ECO:0007669"/>
    <property type="project" value="UniProtKB-KW"/>
</dbReference>
<dbReference type="InterPro" id="IPR000719">
    <property type="entry name" value="Prot_kinase_dom"/>
</dbReference>
<dbReference type="AlphaFoldDB" id="A0A0F5VG96"/>
<sequence length="660" mass="74121">MSESGNQKLSAIDDVIHRALIKKKKRQKELDLASRPSLEESLRAKFDILDTITKPGRGTVLYKLADKTEPNKIICCKSVLERGNEAAENALLSEATKLEVCQHPNVVKYIKVGHEFSTPYFFMEWVSGENLAQKVSRHNHGGFRADHIAWLIYQLAGALDYAHTQGVCHLDVKPSNVLIGADDAVRLVDFGAAQYTGETNTYAEASLNYASPDYIRTGVGQPEDDVYSLAVMAYCLFLGVAASPEIGEVITGQKRPVVIPPHAWKAIKTVIGKPRSHGFSPIHFAQILGQIDTDTPLSNAPIFSNMRNADLVLSRRKHDLMNAIDGWRSLEITLICATLVLVAFLVIRHAYFFALDNHQTSQPASFSYDGKVFQPDDTSWYSYQFLNEFTSETPELSKTAVSVVEEYDRRKSAQEKQIYQQMSPVFEQERATNAERREQLQAIKNELIVMRRLMQGGKESDKVHIEKQLSSAQARINAMLQNASLYSENAVTPEEALNLLELGDVVFARKAFEASWKKATASAYYYSHEVRYQTITKILSRVSQLMDKAQFKDAASLIESAQQVFPESKDIRSMGALMYARRGEYILRQSLQSDLVVEKNIIQQAYQDVKTFAPDRVDSIKAQLKQDIEASQASRFKAGALSINANNVTSVVLPDWEWET</sequence>
<dbReference type="Gene3D" id="1.10.510.10">
    <property type="entry name" value="Transferase(Phosphotransferase) domain 1"/>
    <property type="match status" value="1"/>
</dbReference>
<dbReference type="Proteomes" id="UP000033633">
    <property type="component" value="Unassembled WGS sequence"/>
</dbReference>
<dbReference type="SUPFAM" id="SSF56112">
    <property type="entry name" value="Protein kinase-like (PK-like)"/>
    <property type="match status" value="1"/>
</dbReference>
<dbReference type="Pfam" id="PF00069">
    <property type="entry name" value="Pkinase"/>
    <property type="match status" value="1"/>
</dbReference>
<comment type="caution">
    <text evidence="4">The sequence shown here is derived from an EMBL/GenBank/DDBJ whole genome shotgun (WGS) entry which is preliminary data.</text>
</comment>
<dbReference type="InterPro" id="IPR008271">
    <property type="entry name" value="Ser/Thr_kinase_AS"/>
</dbReference>
<protein>
    <recommendedName>
        <fullName evidence="3">Protein kinase domain-containing protein</fullName>
    </recommendedName>
</protein>
<reference evidence="4 5" key="1">
    <citation type="submission" date="2014-12" db="EMBL/GenBank/DDBJ databases">
        <title>Mercury Reductase activity and rhizosphere competence traits in the genome of root associated Photobacterium halotolerans MELD1.</title>
        <authorList>
            <person name="Mathew D.C."/>
            <person name="Huang C.-C."/>
        </authorList>
    </citation>
    <scope>NUCLEOTIDE SEQUENCE [LARGE SCALE GENOMIC DNA]</scope>
    <source>
        <strain evidence="4 5">MELD1</strain>
    </source>
</reference>
<name>A0A0F5VG96_9GAMM</name>
<organism evidence="4 5">
    <name type="scientific">Photobacterium halotolerans</name>
    <dbReference type="NCBI Taxonomy" id="265726"/>
    <lineage>
        <taxon>Bacteria</taxon>
        <taxon>Pseudomonadati</taxon>
        <taxon>Pseudomonadota</taxon>
        <taxon>Gammaproteobacteria</taxon>
        <taxon>Vibrionales</taxon>
        <taxon>Vibrionaceae</taxon>
        <taxon>Photobacterium</taxon>
    </lineage>
</organism>
<keyword evidence="1" id="KW-0547">Nucleotide-binding</keyword>
<dbReference type="InterPro" id="IPR011009">
    <property type="entry name" value="Kinase-like_dom_sf"/>
</dbReference>
<dbReference type="EMBL" id="JWYV01000004">
    <property type="protein sequence ID" value="KKD00520.1"/>
    <property type="molecule type" value="Genomic_DNA"/>
</dbReference>
<dbReference type="GO" id="GO:0035556">
    <property type="term" value="P:intracellular signal transduction"/>
    <property type="evidence" value="ECO:0007669"/>
    <property type="project" value="TreeGrafter"/>
</dbReference>
<proteinExistence type="predicted"/>
<evidence type="ECO:0000259" key="3">
    <source>
        <dbReference type="PROSITE" id="PS50011"/>
    </source>
</evidence>
<dbReference type="PROSITE" id="PS50011">
    <property type="entry name" value="PROTEIN_KINASE_DOM"/>
    <property type="match status" value="1"/>
</dbReference>
<dbReference type="PANTHER" id="PTHR24346">
    <property type="entry name" value="MAP/MICROTUBULE AFFINITY-REGULATING KINASE"/>
    <property type="match status" value="1"/>
</dbReference>
<dbReference type="PANTHER" id="PTHR24346:SF30">
    <property type="entry name" value="MATERNAL EMBRYONIC LEUCINE ZIPPER KINASE"/>
    <property type="match status" value="1"/>
</dbReference>
<evidence type="ECO:0000256" key="1">
    <source>
        <dbReference type="ARBA" id="ARBA00022741"/>
    </source>
</evidence>
<accession>A0A0F5VG96</accession>
<evidence type="ECO:0000256" key="2">
    <source>
        <dbReference type="ARBA" id="ARBA00022840"/>
    </source>
</evidence>
<gene>
    <name evidence="4" type="ORF">KY46_07825</name>
</gene>
<feature type="domain" description="Protein kinase" evidence="3">
    <location>
        <begin position="46"/>
        <end position="321"/>
    </location>
</feature>
<dbReference type="GO" id="GO:0004674">
    <property type="term" value="F:protein serine/threonine kinase activity"/>
    <property type="evidence" value="ECO:0007669"/>
    <property type="project" value="TreeGrafter"/>
</dbReference>